<keyword evidence="3" id="KW-0378">Hydrolase</keyword>
<dbReference type="SUPFAM" id="SSF52540">
    <property type="entry name" value="P-loop containing nucleoside triphosphate hydrolases"/>
    <property type="match status" value="1"/>
</dbReference>
<keyword evidence="5" id="KW-0067">ATP-binding</keyword>
<evidence type="ECO:0000256" key="2">
    <source>
        <dbReference type="ARBA" id="ARBA00022741"/>
    </source>
</evidence>
<feature type="region of interest" description="Disordered" evidence="6">
    <location>
        <begin position="202"/>
        <end position="253"/>
    </location>
</feature>
<dbReference type="SMART" id="SM00490">
    <property type="entry name" value="HELICc"/>
    <property type="match status" value="1"/>
</dbReference>
<evidence type="ECO:0000256" key="6">
    <source>
        <dbReference type="SAM" id="MobiDB-lite"/>
    </source>
</evidence>
<evidence type="ECO:0000313" key="9">
    <source>
        <dbReference type="Proteomes" id="UP000807504"/>
    </source>
</evidence>
<evidence type="ECO:0000259" key="7">
    <source>
        <dbReference type="PROSITE" id="PS51194"/>
    </source>
</evidence>
<gene>
    <name evidence="8" type="ORF">HNY73_012641</name>
</gene>
<proteinExistence type="predicted"/>
<dbReference type="EMBL" id="JABXBU010001863">
    <property type="protein sequence ID" value="KAF8782344.1"/>
    <property type="molecule type" value="Genomic_DNA"/>
</dbReference>
<evidence type="ECO:0000313" key="8">
    <source>
        <dbReference type="EMBL" id="KAF8782344.1"/>
    </source>
</evidence>
<evidence type="ECO:0000256" key="4">
    <source>
        <dbReference type="ARBA" id="ARBA00022806"/>
    </source>
</evidence>
<dbReference type="Pfam" id="PF00271">
    <property type="entry name" value="Helicase_C"/>
    <property type="match status" value="1"/>
</dbReference>
<keyword evidence="9" id="KW-1185">Reference proteome</keyword>
<reference evidence="8" key="1">
    <citation type="journal article" date="2020" name="bioRxiv">
        <title>Chromosome-level reference genome of the European wasp spider Argiope bruennichi: a resource for studies on range expansion and evolutionary adaptation.</title>
        <authorList>
            <person name="Sheffer M.M."/>
            <person name="Hoppe A."/>
            <person name="Krehenwinkel H."/>
            <person name="Uhl G."/>
            <person name="Kuss A.W."/>
            <person name="Jensen L."/>
            <person name="Jensen C."/>
            <person name="Gillespie R.G."/>
            <person name="Hoff K.J."/>
            <person name="Prost S."/>
        </authorList>
    </citation>
    <scope>NUCLEOTIDE SEQUENCE</scope>
</reference>
<organism evidence="8 9">
    <name type="scientific">Argiope bruennichi</name>
    <name type="common">Wasp spider</name>
    <name type="synonym">Aranea bruennichi</name>
    <dbReference type="NCBI Taxonomy" id="94029"/>
    <lineage>
        <taxon>Eukaryota</taxon>
        <taxon>Metazoa</taxon>
        <taxon>Ecdysozoa</taxon>
        <taxon>Arthropoda</taxon>
        <taxon>Chelicerata</taxon>
        <taxon>Arachnida</taxon>
        <taxon>Araneae</taxon>
        <taxon>Araneomorphae</taxon>
        <taxon>Entelegynae</taxon>
        <taxon>Araneoidea</taxon>
        <taxon>Araneidae</taxon>
        <taxon>Argiope</taxon>
    </lineage>
</organism>
<sequence>MLDMGFSPAIRKMVEHSSMPQKGVRQTLMFSATFPEEIQKMASEFMHNYLFLTVGIVGAANADVEQTFFKVQQYDKRQKLLSLLKESGTDRTLVFVEQKRNADFIASLCSQSNIPTTSIHGDRLQREREEALSDFRSGKMPVLVATAVAARGLDIRDVRHVINYDLPQTIDEYVHRIGRTGRVGNLVPSWLSEEADLAGDSSVQFSGRGGFSGRDVRNKGRGRQINADNAFDNVSSGPTSTFNDVAGDDDGWD</sequence>
<name>A0A8T0EXD2_ARGBR</name>
<dbReference type="InterPro" id="IPR027417">
    <property type="entry name" value="P-loop_NTPase"/>
</dbReference>
<keyword evidence="4 8" id="KW-0347">Helicase</keyword>
<dbReference type="CDD" id="cd18787">
    <property type="entry name" value="SF2_C_DEAD"/>
    <property type="match status" value="1"/>
</dbReference>
<reference evidence="8" key="2">
    <citation type="submission" date="2020-06" db="EMBL/GenBank/DDBJ databases">
        <authorList>
            <person name="Sheffer M."/>
        </authorList>
    </citation>
    <scope>NUCLEOTIDE SEQUENCE</scope>
</reference>
<dbReference type="FunFam" id="3.40.50.300:FF:000008">
    <property type="entry name" value="ATP-dependent RNA helicase RhlB"/>
    <property type="match status" value="1"/>
</dbReference>
<feature type="compositionally biased region" description="Polar residues" evidence="6">
    <location>
        <begin position="232"/>
        <end position="243"/>
    </location>
</feature>
<evidence type="ECO:0000256" key="3">
    <source>
        <dbReference type="ARBA" id="ARBA00022801"/>
    </source>
</evidence>
<dbReference type="AlphaFoldDB" id="A0A8T0EXD2"/>
<comment type="caution">
    <text evidence="8">The sequence shown here is derived from an EMBL/GenBank/DDBJ whole genome shotgun (WGS) entry which is preliminary data.</text>
</comment>
<protein>
    <recommendedName>
        <fullName evidence="1">RNA helicase</fullName>
        <ecNumber evidence="1">3.6.4.13</ecNumber>
    </recommendedName>
</protein>
<dbReference type="Gene3D" id="3.40.50.300">
    <property type="entry name" value="P-loop containing nucleotide triphosphate hydrolases"/>
    <property type="match status" value="2"/>
</dbReference>
<keyword evidence="2" id="KW-0547">Nucleotide-binding</keyword>
<dbReference type="GO" id="GO:0003724">
    <property type="term" value="F:RNA helicase activity"/>
    <property type="evidence" value="ECO:0007669"/>
    <property type="project" value="UniProtKB-EC"/>
</dbReference>
<dbReference type="Proteomes" id="UP000807504">
    <property type="component" value="Unassembled WGS sequence"/>
</dbReference>
<dbReference type="GO" id="GO:0016787">
    <property type="term" value="F:hydrolase activity"/>
    <property type="evidence" value="ECO:0007669"/>
    <property type="project" value="UniProtKB-KW"/>
</dbReference>
<dbReference type="PROSITE" id="PS51194">
    <property type="entry name" value="HELICASE_CTER"/>
    <property type="match status" value="1"/>
</dbReference>
<evidence type="ECO:0000256" key="1">
    <source>
        <dbReference type="ARBA" id="ARBA00012552"/>
    </source>
</evidence>
<evidence type="ECO:0000256" key="5">
    <source>
        <dbReference type="ARBA" id="ARBA00022840"/>
    </source>
</evidence>
<dbReference type="GO" id="GO:0005524">
    <property type="term" value="F:ATP binding"/>
    <property type="evidence" value="ECO:0007669"/>
    <property type="project" value="UniProtKB-KW"/>
</dbReference>
<dbReference type="EC" id="3.6.4.13" evidence="1"/>
<dbReference type="PANTHER" id="PTHR47958">
    <property type="entry name" value="ATP-DEPENDENT RNA HELICASE DBP3"/>
    <property type="match status" value="1"/>
</dbReference>
<accession>A0A8T0EXD2</accession>
<feature type="domain" description="Helicase C-terminal" evidence="7">
    <location>
        <begin position="75"/>
        <end position="222"/>
    </location>
</feature>
<dbReference type="InterPro" id="IPR001650">
    <property type="entry name" value="Helicase_C-like"/>
</dbReference>